<sequence>VHSKLRTAEQANESQTTTLSRLESRLSVLEQELIAKDQLITRTQDLLTSEQEAKSRLQEELQLQTRQTEKLQNTIAKDSDEVKKANEIIKHLQADVKTQHTKAKLRGQVAAEQERLLSTKEAELQERQNEVDRLKGELKEATDSIVRLNHQIDRLSSELAEAQKTIKTNENIISWLNRQISENQIGQVQQRLKATGFPTPIMNAYANRPLSPPQSAPTNGLPGLNIAPPWQPTSILHNPCSTMISRLTNIPCCTTTAILTSSVPSTSMSGVTDSKTGNHLLKTVSSLPVSEGKSLPRTVIVEANNPPKNVDARSTFPLAPMTKSTPLHPDYLTSSSVPSDVPSGTRSTTITTSSWSTGCHSSSRLPSYVPSALLSKPRLLSALEVGSGQTRAGAQLLSTSTSGPDDADLTVHQQSLTSAYFPKPVGTNTH</sequence>
<keyword evidence="1" id="KW-0175">Coiled coil</keyword>
<feature type="non-terminal residue" evidence="3">
    <location>
        <position position="1"/>
    </location>
</feature>
<feature type="compositionally biased region" description="Low complexity" evidence="2">
    <location>
        <begin position="343"/>
        <end position="363"/>
    </location>
</feature>
<feature type="coiled-coil region" evidence="1">
    <location>
        <begin position="5"/>
        <end position="172"/>
    </location>
</feature>
<evidence type="ECO:0000313" key="4">
    <source>
        <dbReference type="Proteomes" id="UP000699462"/>
    </source>
</evidence>
<dbReference type="GO" id="GO:0007099">
    <property type="term" value="P:centriole replication"/>
    <property type="evidence" value="ECO:0007669"/>
    <property type="project" value="TreeGrafter"/>
</dbReference>
<dbReference type="PANTHER" id="PTHR44281">
    <property type="entry name" value="SPINDLE ASSEMBLY ABNORMAL PROTEIN 6 HOMOLOG"/>
    <property type="match status" value="1"/>
</dbReference>
<protein>
    <submittedName>
        <fullName evidence="3">Spindle assembly abnormal protein</fullName>
    </submittedName>
</protein>
<accession>A0A8T0D696</accession>
<dbReference type="GO" id="GO:0005814">
    <property type="term" value="C:centriole"/>
    <property type="evidence" value="ECO:0007669"/>
    <property type="project" value="TreeGrafter"/>
</dbReference>
<proteinExistence type="predicted"/>
<dbReference type="GO" id="GO:0005813">
    <property type="term" value="C:centrosome"/>
    <property type="evidence" value="ECO:0007669"/>
    <property type="project" value="TreeGrafter"/>
</dbReference>
<dbReference type="Proteomes" id="UP000699462">
    <property type="component" value="Unassembled WGS sequence"/>
</dbReference>
<dbReference type="AlphaFoldDB" id="A0A8T0D696"/>
<evidence type="ECO:0000256" key="2">
    <source>
        <dbReference type="SAM" id="MobiDB-lite"/>
    </source>
</evidence>
<gene>
    <name evidence="3" type="ORF">P879_10262</name>
</gene>
<name>A0A8T0D696_9TREM</name>
<evidence type="ECO:0000256" key="1">
    <source>
        <dbReference type="SAM" id="Coils"/>
    </source>
</evidence>
<dbReference type="OrthoDB" id="49058at2759"/>
<comment type="caution">
    <text evidence="3">The sequence shown here is derived from an EMBL/GenBank/DDBJ whole genome shotgun (WGS) entry which is preliminary data.</text>
</comment>
<dbReference type="PANTHER" id="PTHR44281:SF2">
    <property type="entry name" value="SPINDLE ASSEMBLY ABNORMAL PROTEIN 6 HOMOLOG"/>
    <property type="match status" value="1"/>
</dbReference>
<dbReference type="EMBL" id="JTDF01021193">
    <property type="protein sequence ID" value="KAF8562161.1"/>
    <property type="molecule type" value="Genomic_DNA"/>
</dbReference>
<reference evidence="3 4" key="1">
    <citation type="submission" date="2019-07" db="EMBL/GenBank/DDBJ databases">
        <title>Annotation for the trematode Paragonimus westermani.</title>
        <authorList>
            <person name="Choi Y.-J."/>
        </authorList>
    </citation>
    <scope>NUCLEOTIDE SEQUENCE [LARGE SCALE GENOMIC DNA]</scope>
    <source>
        <strain evidence="3">180907_Pwestermani</strain>
    </source>
</reference>
<evidence type="ECO:0000313" key="3">
    <source>
        <dbReference type="EMBL" id="KAF8562161.1"/>
    </source>
</evidence>
<keyword evidence="4" id="KW-1185">Reference proteome</keyword>
<feature type="region of interest" description="Disordered" evidence="2">
    <location>
        <begin position="327"/>
        <end position="364"/>
    </location>
</feature>
<organism evidence="3 4">
    <name type="scientific">Paragonimus westermani</name>
    <dbReference type="NCBI Taxonomy" id="34504"/>
    <lineage>
        <taxon>Eukaryota</taxon>
        <taxon>Metazoa</taxon>
        <taxon>Spiralia</taxon>
        <taxon>Lophotrochozoa</taxon>
        <taxon>Platyhelminthes</taxon>
        <taxon>Trematoda</taxon>
        <taxon>Digenea</taxon>
        <taxon>Plagiorchiida</taxon>
        <taxon>Troglotremata</taxon>
        <taxon>Troglotrematidae</taxon>
        <taxon>Paragonimus</taxon>
    </lineage>
</organism>